<reference evidence="7" key="1">
    <citation type="journal article" date="2019" name="Int. J. Syst. Evol. Microbiol.">
        <title>The Global Catalogue of Microorganisms (GCM) 10K type strain sequencing project: providing services to taxonomists for standard genome sequencing and annotation.</title>
        <authorList>
            <consortium name="The Broad Institute Genomics Platform"/>
            <consortium name="The Broad Institute Genome Sequencing Center for Infectious Disease"/>
            <person name="Wu L."/>
            <person name="Ma J."/>
        </authorList>
    </citation>
    <scope>NUCLEOTIDE SEQUENCE [LARGE SCALE GENOMIC DNA]</scope>
    <source>
        <strain evidence="7">JCM 6835</strain>
    </source>
</reference>
<evidence type="ECO:0000313" key="6">
    <source>
        <dbReference type="EMBL" id="GAA2654032.1"/>
    </source>
</evidence>
<dbReference type="Gene3D" id="1.10.357.10">
    <property type="entry name" value="Tetracycline Repressor, domain 2"/>
    <property type="match status" value="1"/>
</dbReference>
<dbReference type="SUPFAM" id="SSF48498">
    <property type="entry name" value="Tetracyclin repressor-like, C-terminal domain"/>
    <property type="match status" value="1"/>
</dbReference>
<dbReference type="SUPFAM" id="SSF46689">
    <property type="entry name" value="Homeodomain-like"/>
    <property type="match status" value="1"/>
</dbReference>
<name>A0ABP6DYL0_9ACTN</name>
<dbReference type="InterPro" id="IPR001647">
    <property type="entry name" value="HTH_TetR"/>
</dbReference>
<keyword evidence="2 4" id="KW-0238">DNA-binding</keyword>
<dbReference type="EMBL" id="BAAATE010000004">
    <property type="protein sequence ID" value="GAA2654032.1"/>
    <property type="molecule type" value="Genomic_DNA"/>
</dbReference>
<evidence type="ECO:0000256" key="4">
    <source>
        <dbReference type="PROSITE-ProRule" id="PRU00335"/>
    </source>
</evidence>
<sequence>MARQRSFDRDQALESAVQEFWRHGYEATSVASLTQAMGIRPPSLYAAFGDKRALFQEAVLRYRETHGAFSTRALAEETTGREAIRRLLMETAAEYTDPAHPPGCLIISGAVNCGPESAEVQEWLRGFREAAKAALEARIDGPDAPALATFYASVIQGMSTQARDGATREELERVAELAMLAYPASER</sequence>
<proteinExistence type="predicted"/>
<evidence type="ECO:0000313" key="7">
    <source>
        <dbReference type="Proteomes" id="UP001501666"/>
    </source>
</evidence>
<dbReference type="Pfam" id="PF00440">
    <property type="entry name" value="TetR_N"/>
    <property type="match status" value="1"/>
</dbReference>
<dbReference type="Gene3D" id="1.10.10.60">
    <property type="entry name" value="Homeodomain-like"/>
    <property type="match status" value="1"/>
</dbReference>
<accession>A0ABP6DYL0</accession>
<feature type="DNA-binding region" description="H-T-H motif" evidence="4">
    <location>
        <begin position="29"/>
        <end position="48"/>
    </location>
</feature>
<dbReference type="RefSeq" id="WP_346145643.1">
    <property type="nucleotide sequence ID" value="NZ_BAAATE010000004.1"/>
</dbReference>
<dbReference type="InterPro" id="IPR036271">
    <property type="entry name" value="Tet_transcr_reg_TetR-rel_C_sf"/>
</dbReference>
<gene>
    <name evidence="6" type="ORF">GCM10010412_022600</name>
</gene>
<evidence type="ECO:0000256" key="1">
    <source>
        <dbReference type="ARBA" id="ARBA00023015"/>
    </source>
</evidence>
<evidence type="ECO:0000256" key="3">
    <source>
        <dbReference type="ARBA" id="ARBA00023163"/>
    </source>
</evidence>
<evidence type="ECO:0000259" key="5">
    <source>
        <dbReference type="PROSITE" id="PS50977"/>
    </source>
</evidence>
<keyword evidence="1" id="KW-0805">Transcription regulation</keyword>
<keyword evidence="3" id="KW-0804">Transcription</keyword>
<protein>
    <submittedName>
        <fullName evidence="6">TetR/AcrR family transcriptional regulator</fullName>
    </submittedName>
</protein>
<dbReference type="InterPro" id="IPR009057">
    <property type="entry name" value="Homeodomain-like_sf"/>
</dbReference>
<comment type="caution">
    <text evidence="6">The sequence shown here is derived from an EMBL/GenBank/DDBJ whole genome shotgun (WGS) entry which is preliminary data.</text>
</comment>
<organism evidence="6 7">
    <name type="scientific">Nonomuraea recticatena</name>
    <dbReference type="NCBI Taxonomy" id="46178"/>
    <lineage>
        <taxon>Bacteria</taxon>
        <taxon>Bacillati</taxon>
        <taxon>Actinomycetota</taxon>
        <taxon>Actinomycetes</taxon>
        <taxon>Streptosporangiales</taxon>
        <taxon>Streptosporangiaceae</taxon>
        <taxon>Nonomuraea</taxon>
    </lineage>
</organism>
<dbReference type="PROSITE" id="PS50977">
    <property type="entry name" value="HTH_TETR_2"/>
    <property type="match status" value="1"/>
</dbReference>
<dbReference type="PANTHER" id="PTHR47506:SF1">
    <property type="entry name" value="HTH-TYPE TRANSCRIPTIONAL REGULATOR YJDC"/>
    <property type="match status" value="1"/>
</dbReference>
<dbReference type="Proteomes" id="UP001501666">
    <property type="component" value="Unassembled WGS sequence"/>
</dbReference>
<feature type="domain" description="HTH tetR-type" evidence="5">
    <location>
        <begin position="6"/>
        <end position="66"/>
    </location>
</feature>
<dbReference type="PANTHER" id="PTHR47506">
    <property type="entry name" value="TRANSCRIPTIONAL REGULATORY PROTEIN"/>
    <property type="match status" value="1"/>
</dbReference>
<keyword evidence="7" id="KW-1185">Reference proteome</keyword>
<evidence type="ECO:0000256" key="2">
    <source>
        <dbReference type="ARBA" id="ARBA00023125"/>
    </source>
</evidence>